<reference evidence="1" key="1">
    <citation type="submission" date="2021-01" db="EMBL/GenBank/DDBJ databases">
        <title>Chromosome-level genome assembly of a human fungal pathogen reveals clustering of transcriptionally co-regulated genes.</title>
        <authorList>
            <person name="Voorhies M."/>
            <person name="Cohen S."/>
            <person name="Shea T.P."/>
            <person name="Petrus S."/>
            <person name="Munoz J.F."/>
            <person name="Poplawski S."/>
            <person name="Goldman W.E."/>
            <person name="Michael T."/>
            <person name="Cuomo C.A."/>
            <person name="Sil A."/>
            <person name="Beyhan S."/>
        </authorList>
    </citation>
    <scope>NUCLEOTIDE SEQUENCE</scope>
    <source>
        <strain evidence="1">H88</strain>
    </source>
</reference>
<dbReference type="AlphaFoldDB" id="A0A8A1LQ12"/>
<proteinExistence type="predicted"/>
<dbReference type="EMBL" id="CP069105">
    <property type="protein sequence ID" value="QSS55881.1"/>
    <property type="molecule type" value="Genomic_DNA"/>
</dbReference>
<gene>
    <name evidence="1" type="ORF">I7I53_03882</name>
</gene>
<accession>A0A8A1LQ12</accession>
<sequence length="71" mass="7915">MKPFFFIYSPLLNCSVLEQDLPLVALAAGILTFPGSLTFPSSQSPLHEFTSSQHVSLYICIYKLMYTTPAK</sequence>
<dbReference type="VEuPathDB" id="FungiDB:I7I53_03882"/>
<dbReference type="Proteomes" id="UP000663419">
    <property type="component" value="Chromosome 4"/>
</dbReference>
<evidence type="ECO:0000313" key="1">
    <source>
        <dbReference type="EMBL" id="QSS55881.1"/>
    </source>
</evidence>
<protein>
    <submittedName>
        <fullName evidence="1">Uncharacterized protein</fullName>
    </submittedName>
</protein>
<organism evidence="1 2">
    <name type="scientific">Ajellomyces capsulatus (strain H88)</name>
    <name type="common">Darling's disease fungus</name>
    <name type="synonym">Histoplasma capsulatum</name>
    <dbReference type="NCBI Taxonomy" id="544711"/>
    <lineage>
        <taxon>Eukaryota</taxon>
        <taxon>Fungi</taxon>
        <taxon>Dikarya</taxon>
        <taxon>Ascomycota</taxon>
        <taxon>Pezizomycotina</taxon>
        <taxon>Eurotiomycetes</taxon>
        <taxon>Eurotiomycetidae</taxon>
        <taxon>Onygenales</taxon>
        <taxon>Ajellomycetaceae</taxon>
        <taxon>Histoplasma</taxon>
    </lineage>
</organism>
<evidence type="ECO:0000313" key="2">
    <source>
        <dbReference type="Proteomes" id="UP000663419"/>
    </source>
</evidence>
<name>A0A8A1LQ12_AJEC8</name>